<feature type="domain" description="ABC transporter" evidence="4">
    <location>
        <begin position="7"/>
        <end position="226"/>
    </location>
</feature>
<evidence type="ECO:0000256" key="3">
    <source>
        <dbReference type="ARBA" id="ARBA00022840"/>
    </source>
</evidence>
<dbReference type="PROSITE" id="PS00211">
    <property type="entry name" value="ABC_TRANSPORTER_1"/>
    <property type="match status" value="1"/>
</dbReference>
<sequence>MGSSPALDVRGLSCAVGGRVLLRDVDLTARSGESLAVMGPSGSGKSTLLACLAGLLPATAGTVQVCGTDVGALRAGKAAAWRLRTIGFVYQFGELLPELSAVENAALPLLIGGTGRRTAYATAERLLAELGVAEVADSPAGVLSGGERQRVAVARALSTRPPLILADEPTGALDEQATDDVCALLYELPRRYGTTLLTVTHNPSVAHWADRRLVLRGGRLSESADV</sequence>
<name>A0ABV3CTB2_STREX</name>
<keyword evidence="2" id="KW-0547">Nucleotide-binding</keyword>
<dbReference type="InterPro" id="IPR017871">
    <property type="entry name" value="ABC_transporter-like_CS"/>
</dbReference>
<dbReference type="PROSITE" id="PS50893">
    <property type="entry name" value="ABC_TRANSPORTER_2"/>
    <property type="match status" value="1"/>
</dbReference>
<accession>A0ABV3CTB2</accession>
<dbReference type="SMART" id="SM00382">
    <property type="entry name" value="AAA"/>
    <property type="match status" value="1"/>
</dbReference>
<protein>
    <submittedName>
        <fullName evidence="5">ABC transporter ATP-binding protein</fullName>
    </submittedName>
</protein>
<dbReference type="InterPro" id="IPR003439">
    <property type="entry name" value="ABC_transporter-like_ATP-bd"/>
</dbReference>
<dbReference type="EMBL" id="JBEZAM010000008">
    <property type="protein sequence ID" value="MEU7293460.1"/>
    <property type="molecule type" value="Genomic_DNA"/>
</dbReference>
<dbReference type="Pfam" id="PF00005">
    <property type="entry name" value="ABC_tran"/>
    <property type="match status" value="1"/>
</dbReference>
<evidence type="ECO:0000313" key="6">
    <source>
        <dbReference type="Proteomes" id="UP001551210"/>
    </source>
</evidence>
<dbReference type="InterPro" id="IPR027417">
    <property type="entry name" value="P-loop_NTPase"/>
</dbReference>
<dbReference type="PANTHER" id="PTHR24220">
    <property type="entry name" value="IMPORT ATP-BINDING PROTEIN"/>
    <property type="match status" value="1"/>
</dbReference>
<keyword evidence="3 5" id="KW-0067">ATP-binding</keyword>
<evidence type="ECO:0000256" key="1">
    <source>
        <dbReference type="ARBA" id="ARBA00022448"/>
    </source>
</evidence>
<proteinExistence type="predicted"/>
<dbReference type="InterPro" id="IPR003593">
    <property type="entry name" value="AAA+_ATPase"/>
</dbReference>
<reference evidence="5 6" key="1">
    <citation type="submission" date="2024-06" db="EMBL/GenBank/DDBJ databases">
        <title>The Natural Products Discovery Center: Release of the First 8490 Sequenced Strains for Exploring Actinobacteria Biosynthetic Diversity.</title>
        <authorList>
            <person name="Kalkreuter E."/>
            <person name="Kautsar S.A."/>
            <person name="Yang D."/>
            <person name="Bader C.D."/>
            <person name="Teijaro C.N."/>
            <person name="Fluegel L."/>
            <person name="Davis C.M."/>
            <person name="Simpson J.R."/>
            <person name="Lauterbach L."/>
            <person name="Steele A.D."/>
            <person name="Gui C."/>
            <person name="Meng S."/>
            <person name="Li G."/>
            <person name="Viehrig K."/>
            <person name="Ye F."/>
            <person name="Su P."/>
            <person name="Kiefer A.F."/>
            <person name="Nichols A."/>
            <person name="Cepeda A.J."/>
            <person name="Yan W."/>
            <person name="Fan B."/>
            <person name="Jiang Y."/>
            <person name="Adhikari A."/>
            <person name="Zheng C.-J."/>
            <person name="Schuster L."/>
            <person name="Cowan T.M."/>
            <person name="Smanski M.J."/>
            <person name="Chevrette M.G."/>
            <person name="De Carvalho L.P.S."/>
            <person name="Shen B."/>
        </authorList>
    </citation>
    <scope>NUCLEOTIDE SEQUENCE [LARGE SCALE GENOMIC DNA]</scope>
    <source>
        <strain evidence="5 6">NPDC045705</strain>
    </source>
</reference>
<dbReference type="SUPFAM" id="SSF52540">
    <property type="entry name" value="P-loop containing nucleoside triphosphate hydrolases"/>
    <property type="match status" value="1"/>
</dbReference>
<organism evidence="5 6">
    <name type="scientific">Streptomyces exfoliatus</name>
    <name type="common">Streptomyces hydrogenans</name>
    <dbReference type="NCBI Taxonomy" id="1905"/>
    <lineage>
        <taxon>Bacteria</taxon>
        <taxon>Bacillati</taxon>
        <taxon>Actinomycetota</taxon>
        <taxon>Actinomycetes</taxon>
        <taxon>Kitasatosporales</taxon>
        <taxon>Streptomycetaceae</taxon>
        <taxon>Streptomyces</taxon>
    </lineage>
</organism>
<evidence type="ECO:0000313" key="5">
    <source>
        <dbReference type="EMBL" id="MEU7293460.1"/>
    </source>
</evidence>
<gene>
    <name evidence="5" type="ORF">AB0A76_09690</name>
</gene>
<dbReference type="RefSeq" id="WP_359205790.1">
    <property type="nucleotide sequence ID" value="NZ_JBEZAM010000008.1"/>
</dbReference>
<keyword evidence="1" id="KW-0813">Transport</keyword>
<evidence type="ECO:0000256" key="2">
    <source>
        <dbReference type="ARBA" id="ARBA00022741"/>
    </source>
</evidence>
<dbReference type="InterPro" id="IPR017911">
    <property type="entry name" value="MacB-like_ATP-bd"/>
</dbReference>
<dbReference type="Gene3D" id="3.40.50.300">
    <property type="entry name" value="P-loop containing nucleotide triphosphate hydrolases"/>
    <property type="match status" value="1"/>
</dbReference>
<comment type="caution">
    <text evidence="5">The sequence shown here is derived from an EMBL/GenBank/DDBJ whole genome shotgun (WGS) entry which is preliminary data.</text>
</comment>
<dbReference type="PANTHER" id="PTHR24220:SF685">
    <property type="entry name" value="ABC TRANSPORTER RELATED"/>
    <property type="match status" value="1"/>
</dbReference>
<dbReference type="InterPro" id="IPR015854">
    <property type="entry name" value="ABC_transpr_LolD-like"/>
</dbReference>
<dbReference type="Proteomes" id="UP001551210">
    <property type="component" value="Unassembled WGS sequence"/>
</dbReference>
<evidence type="ECO:0000259" key="4">
    <source>
        <dbReference type="PROSITE" id="PS50893"/>
    </source>
</evidence>
<dbReference type="CDD" id="cd03255">
    <property type="entry name" value="ABC_MJ0796_LolCDE_FtsE"/>
    <property type="match status" value="1"/>
</dbReference>
<keyword evidence="6" id="KW-1185">Reference proteome</keyword>
<dbReference type="GO" id="GO:0005524">
    <property type="term" value="F:ATP binding"/>
    <property type="evidence" value="ECO:0007669"/>
    <property type="project" value="UniProtKB-KW"/>
</dbReference>